<dbReference type="GeneID" id="33558096"/>
<evidence type="ECO:0000256" key="1">
    <source>
        <dbReference type="SAM" id="MobiDB-lite"/>
    </source>
</evidence>
<organism evidence="2 3">
    <name type="scientific">Kockovaella imperatae</name>
    <dbReference type="NCBI Taxonomy" id="4999"/>
    <lineage>
        <taxon>Eukaryota</taxon>
        <taxon>Fungi</taxon>
        <taxon>Dikarya</taxon>
        <taxon>Basidiomycota</taxon>
        <taxon>Agaricomycotina</taxon>
        <taxon>Tremellomycetes</taxon>
        <taxon>Tremellales</taxon>
        <taxon>Cuniculitremaceae</taxon>
        <taxon>Kockovaella</taxon>
    </lineage>
</organism>
<evidence type="ECO:0000313" key="2">
    <source>
        <dbReference type="EMBL" id="ORX36068.1"/>
    </source>
</evidence>
<feature type="compositionally biased region" description="Pro residues" evidence="1">
    <location>
        <begin position="64"/>
        <end position="79"/>
    </location>
</feature>
<name>A0A1Y1UDD7_9TREE</name>
<dbReference type="InParanoid" id="A0A1Y1UDD7"/>
<gene>
    <name evidence="2" type="ORF">BD324DRAFT_630045</name>
</gene>
<dbReference type="EMBL" id="NBSH01000009">
    <property type="protein sequence ID" value="ORX36068.1"/>
    <property type="molecule type" value="Genomic_DNA"/>
</dbReference>
<reference evidence="2 3" key="1">
    <citation type="submission" date="2017-03" db="EMBL/GenBank/DDBJ databases">
        <title>Widespread Adenine N6-methylation of Active Genes in Fungi.</title>
        <authorList>
            <consortium name="DOE Joint Genome Institute"/>
            <person name="Mondo S.J."/>
            <person name="Dannebaum R.O."/>
            <person name="Kuo R.C."/>
            <person name="Louie K.B."/>
            <person name="Bewick A.J."/>
            <person name="Labutti K."/>
            <person name="Haridas S."/>
            <person name="Kuo A."/>
            <person name="Salamov A."/>
            <person name="Ahrendt S.R."/>
            <person name="Lau R."/>
            <person name="Bowen B.P."/>
            <person name="Lipzen A."/>
            <person name="Sullivan W."/>
            <person name="Andreopoulos W.B."/>
            <person name="Clum A."/>
            <person name="Lindquist E."/>
            <person name="Daum C."/>
            <person name="Northen T.R."/>
            <person name="Ramamoorthy G."/>
            <person name="Schmitz R.J."/>
            <person name="Gryganskyi A."/>
            <person name="Culley D."/>
            <person name="Magnuson J."/>
            <person name="James T.Y."/>
            <person name="O'Malley M.A."/>
            <person name="Stajich J.E."/>
            <person name="Spatafora J.W."/>
            <person name="Visel A."/>
            <person name="Grigoriev I.V."/>
        </authorList>
    </citation>
    <scope>NUCLEOTIDE SEQUENCE [LARGE SCALE GENOMIC DNA]</scope>
    <source>
        <strain evidence="2 3">NRRL Y-17943</strain>
    </source>
</reference>
<dbReference type="AlphaFoldDB" id="A0A1Y1UDD7"/>
<dbReference type="RefSeq" id="XP_021870197.1">
    <property type="nucleotide sequence ID" value="XM_022016287.1"/>
</dbReference>
<feature type="compositionally biased region" description="Basic and acidic residues" evidence="1">
    <location>
        <begin position="40"/>
        <end position="50"/>
    </location>
</feature>
<proteinExistence type="predicted"/>
<keyword evidence="3" id="KW-1185">Reference proteome</keyword>
<feature type="region of interest" description="Disordered" evidence="1">
    <location>
        <begin position="1"/>
        <end position="109"/>
    </location>
</feature>
<feature type="compositionally biased region" description="Low complexity" evidence="1">
    <location>
        <begin position="21"/>
        <end position="30"/>
    </location>
</feature>
<dbReference type="Proteomes" id="UP000193218">
    <property type="component" value="Unassembled WGS sequence"/>
</dbReference>
<comment type="caution">
    <text evidence="2">The sequence shown here is derived from an EMBL/GenBank/DDBJ whole genome shotgun (WGS) entry which is preliminary data.</text>
</comment>
<sequence length="213" mass="22719">MTTEEVSTPVAPIQPLPSLPHPSGLLGTSSTAYLTLNESRQGRESLDKFKQTLLDGGAGYNLDPPGPSHLPPLPSIPIPPKRHSKPSTSLPSKTPRPISRPRIPDESPFANASTVGDCIDAYGSSSVVVQNATLLVDLSSYGSAWIFLKQLPGPGDESKLQVECVKLYTGSDPNPPPLHSFSIEPPRRALGRSLTNLRLSLPELLVSPSCRTS</sequence>
<feature type="compositionally biased region" description="Low complexity" evidence="1">
    <location>
        <begin position="86"/>
        <end position="97"/>
    </location>
</feature>
<protein>
    <submittedName>
        <fullName evidence="2">Uncharacterized protein</fullName>
    </submittedName>
</protein>
<evidence type="ECO:0000313" key="3">
    <source>
        <dbReference type="Proteomes" id="UP000193218"/>
    </source>
</evidence>
<accession>A0A1Y1UDD7</accession>